<dbReference type="GO" id="GO:0016668">
    <property type="term" value="F:oxidoreductase activity, acting on a sulfur group of donors, NAD(P) as acceptor"/>
    <property type="evidence" value="ECO:0007669"/>
    <property type="project" value="UniProtKB-ARBA"/>
</dbReference>
<dbReference type="SUPFAM" id="SSF51905">
    <property type="entry name" value="FAD/NAD(P)-binding domain"/>
    <property type="match status" value="1"/>
</dbReference>
<dbReference type="Gene3D" id="3.40.30.80">
    <property type="match status" value="1"/>
</dbReference>
<keyword evidence="4" id="KW-0285">Flavoprotein</keyword>
<keyword evidence="7 11" id="KW-0520">NAD</keyword>
<evidence type="ECO:0000256" key="10">
    <source>
        <dbReference type="ARBA" id="ARBA00024806"/>
    </source>
</evidence>
<dbReference type="InterPro" id="IPR012081">
    <property type="entry name" value="Alkyl_hydroperoxide_Rdtase_suF"/>
</dbReference>
<dbReference type="InterPro" id="IPR023753">
    <property type="entry name" value="FAD/NAD-binding_dom"/>
</dbReference>
<dbReference type="InterPro" id="IPR050097">
    <property type="entry name" value="Ferredoxin-NADP_redctase_2"/>
</dbReference>
<dbReference type="Gene3D" id="3.50.50.60">
    <property type="entry name" value="FAD/NAD(P)-binding domain"/>
    <property type="match status" value="2"/>
</dbReference>
<comment type="similarity">
    <text evidence="1">Belongs to the class-II pyridine nucleotide-disulfide oxidoreductase family.</text>
</comment>
<evidence type="ECO:0000256" key="8">
    <source>
        <dbReference type="ARBA" id="ARBA00023157"/>
    </source>
</evidence>
<evidence type="ECO:0000256" key="2">
    <source>
        <dbReference type="ARBA" id="ARBA00011738"/>
    </source>
</evidence>
<dbReference type="RefSeq" id="WP_169074623.1">
    <property type="nucleotide sequence ID" value="NZ_JABBXH010000002.1"/>
</dbReference>
<protein>
    <recommendedName>
        <fullName evidence="3">Alkyl hydroperoxide reductase subunit F</fullName>
    </recommendedName>
</protein>
<dbReference type="GO" id="GO:0051287">
    <property type="term" value="F:NAD binding"/>
    <property type="evidence" value="ECO:0007669"/>
    <property type="project" value="InterPro"/>
</dbReference>
<dbReference type="CDD" id="cd02974">
    <property type="entry name" value="AhpF_NTD_N"/>
    <property type="match status" value="1"/>
</dbReference>
<dbReference type="InterPro" id="IPR012336">
    <property type="entry name" value="Thioredoxin-like_fold"/>
</dbReference>
<dbReference type="Proteomes" id="UP000568664">
    <property type="component" value="Unassembled WGS sequence"/>
</dbReference>
<evidence type="ECO:0000313" key="15">
    <source>
        <dbReference type="EMBL" id="NMP31300.1"/>
    </source>
</evidence>
<dbReference type="Pfam" id="PF07992">
    <property type="entry name" value="Pyr_redox_2"/>
    <property type="match status" value="1"/>
</dbReference>
<dbReference type="GO" id="GO:0032991">
    <property type="term" value="C:protein-containing complex"/>
    <property type="evidence" value="ECO:0007669"/>
    <property type="project" value="UniProtKB-ARBA"/>
</dbReference>
<dbReference type="PANTHER" id="PTHR48105">
    <property type="entry name" value="THIOREDOXIN REDUCTASE 1-RELATED-RELATED"/>
    <property type="match status" value="1"/>
</dbReference>
<keyword evidence="9 12" id="KW-0676">Redox-active center</keyword>
<feature type="binding site" evidence="11">
    <location>
        <begin position="473"/>
        <end position="483"/>
    </location>
    <ligand>
        <name>FAD</name>
        <dbReference type="ChEBI" id="CHEBI:57692"/>
    </ligand>
</feature>
<dbReference type="InterPro" id="IPR044142">
    <property type="entry name" value="AhpF_NTD_N"/>
</dbReference>
<comment type="cofactor">
    <cofactor evidence="11">
        <name>FAD</name>
        <dbReference type="ChEBI" id="CHEBI:57692"/>
    </cofactor>
    <text evidence="11">Binds 1 FAD per subunit.</text>
</comment>
<keyword evidence="6 15" id="KW-0560">Oxidoreductase</keyword>
<dbReference type="Pfam" id="PF13192">
    <property type="entry name" value="Thioredoxin_3"/>
    <property type="match status" value="1"/>
</dbReference>
<evidence type="ECO:0000256" key="9">
    <source>
        <dbReference type="ARBA" id="ARBA00023284"/>
    </source>
</evidence>
<dbReference type="NCBIfam" id="TIGR03140">
    <property type="entry name" value="AhpF"/>
    <property type="match status" value="1"/>
</dbReference>
<evidence type="ECO:0000256" key="5">
    <source>
        <dbReference type="ARBA" id="ARBA00022827"/>
    </source>
</evidence>
<dbReference type="PROSITE" id="PS51354">
    <property type="entry name" value="GLUTAREDOXIN_2"/>
    <property type="match status" value="1"/>
</dbReference>
<accession>A0A7Y0LDS5</accession>
<dbReference type="SUPFAM" id="SSF52833">
    <property type="entry name" value="Thioredoxin-like"/>
    <property type="match status" value="2"/>
</dbReference>
<evidence type="ECO:0000259" key="13">
    <source>
        <dbReference type="Pfam" id="PF07992"/>
    </source>
</evidence>
<dbReference type="GO" id="GO:0050660">
    <property type="term" value="F:flavin adenine dinucleotide binding"/>
    <property type="evidence" value="ECO:0007669"/>
    <property type="project" value="InterPro"/>
</dbReference>
<feature type="domain" description="Thioredoxin-like fold" evidence="14">
    <location>
        <begin position="124"/>
        <end position="194"/>
    </location>
</feature>
<dbReference type="EMBL" id="JABBXH010000002">
    <property type="protein sequence ID" value="NMP31300.1"/>
    <property type="molecule type" value="Genomic_DNA"/>
</dbReference>
<dbReference type="GO" id="GO:0005829">
    <property type="term" value="C:cytosol"/>
    <property type="evidence" value="ECO:0007669"/>
    <property type="project" value="UniProtKB-ARBA"/>
</dbReference>
<feature type="domain" description="FAD/NAD(P)-binding" evidence="13">
    <location>
        <begin position="212"/>
        <end position="499"/>
    </location>
</feature>
<comment type="function">
    <text evidence="10">Serves to protect the cell against DNA damage by alkyl hydroperoxides. It can use either NADH or NADPH as electron donor for direct reduction of redox dyes or of alkyl hydroperoxides when combined with the AhpC protein.</text>
</comment>
<keyword evidence="11" id="KW-0521">NADP</keyword>
<evidence type="ECO:0000256" key="12">
    <source>
        <dbReference type="PIRSR" id="PIRSR000238-2"/>
    </source>
</evidence>
<dbReference type="AlphaFoldDB" id="A0A7Y0LDS5"/>
<dbReference type="PRINTS" id="PR00469">
    <property type="entry name" value="PNDRDTASEII"/>
</dbReference>
<feature type="binding site" evidence="11">
    <location>
        <begin position="352"/>
        <end position="366"/>
    </location>
    <ligand>
        <name>NAD(+)</name>
        <dbReference type="ChEBI" id="CHEBI:57540"/>
    </ligand>
</feature>
<keyword evidence="16" id="KW-1185">Reference proteome</keyword>
<dbReference type="PIRSF" id="PIRSF000238">
    <property type="entry name" value="AhpF"/>
    <property type="match status" value="1"/>
</dbReference>
<evidence type="ECO:0000256" key="7">
    <source>
        <dbReference type="ARBA" id="ARBA00023027"/>
    </source>
</evidence>
<keyword evidence="8 12" id="KW-1015">Disulfide bond</keyword>
<dbReference type="CDD" id="cd03026">
    <property type="entry name" value="AhpF_NTD_C"/>
    <property type="match status" value="1"/>
</dbReference>
<dbReference type="InterPro" id="IPR036249">
    <property type="entry name" value="Thioredoxin-like_sf"/>
</dbReference>
<comment type="subunit">
    <text evidence="2">Homodimer.</text>
</comment>
<dbReference type="InterPro" id="IPR036188">
    <property type="entry name" value="FAD/NAD-bd_sf"/>
</dbReference>
<evidence type="ECO:0000256" key="3">
    <source>
        <dbReference type="ARBA" id="ARBA00020059"/>
    </source>
</evidence>
<feature type="disulfide bond" description="Redox-active" evidence="12">
    <location>
        <begin position="340"/>
        <end position="343"/>
    </location>
</feature>
<dbReference type="GO" id="GO:0102039">
    <property type="term" value="F:NADH-dependent peroxiredoxin activity"/>
    <property type="evidence" value="ECO:0007669"/>
    <property type="project" value="InterPro"/>
</dbReference>
<evidence type="ECO:0000313" key="16">
    <source>
        <dbReference type="Proteomes" id="UP000568664"/>
    </source>
</evidence>
<sequence>MLNEQLKAQLTTYLANINKQVTLSLALDDSKKSNELSQLAGEIVKLSPLINIKTNTDHSARLPSMTVVSESGSKLAFAGIPLGHEFTSLVLALLHSGGHPIKITEDEIEQIKSLEGELHFDTYISLSCQNCPDVVQALNIMAAVNPNITNTMIDGALFEQEVSSRNIMAVPSVYLNGESFSQGRITLSDILKKVDRNSDARQAEKLNEKDDFDVLIVGGGPAGASAAVYAARKGIKTGIVADRFGGQVLETVGIENFISVKKTEGPKLVASLEEHVKDYDVDIMTGAKASKISKDGMINVELDNGATLSSKSVILATGARWRKMNVPGEAQYSGSGVAYCPHCDGPLFKNKKVAVIGGGNSGIEAAIDLAGIVEHVTVLEFDTKLRADEVLQRKANSMSNITIITQAQTTEVLGDGSKVTGLQYTDRATGSSHQIELSGIFVQIGLMPNSEWLDGDIDLTNRGEIIINDKGETSMEGVFAAGDVTTTPYKQIIIAMGAGATASLSAFDHLIRQVEQDQNDAEQAA</sequence>
<evidence type="ECO:0000256" key="11">
    <source>
        <dbReference type="PIRSR" id="PIRSR000238-1"/>
    </source>
</evidence>
<dbReference type="InterPro" id="IPR044141">
    <property type="entry name" value="AhpF_NTD_C"/>
</dbReference>
<gene>
    <name evidence="15" type="primary">ahpF</name>
    <name evidence="15" type="ORF">HII17_06980</name>
</gene>
<proteinExistence type="inferred from homology"/>
<name>A0A7Y0LDS5_9GAMM</name>
<dbReference type="FunFam" id="3.50.50.60:FF:000007">
    <property type="entry name" value="Alkyl hydroperoxide reductase, F subunit"/>
    <property type="match status" value="1"/>
</dbReference>
<feature type="binding site" evidence="11">
    <location>
        <begin position="213"/>
        <end position="228"/>
    </location>
    <ligand>
        <name>FAD</name>
        <dbReference type="ChEBI" id="CHEBI:57692"/>
    </ligand>
</feature>
<dbReference type="PRINTS" id="PR00368">
    <property type="entry name" value="FADPNR"/>
</dbReference>
<evidence type="ECO:0000256" key="1">
    <source>
        <dbReference type="ARBA" id="ARBA00009333"/>
    </source>
</evidence>
<dbReference type="PROSITE" id="PS00573">
    <property type="entry name" value="PYRIDINE_REDOX_2"/>
    <property type="match status" value="1"/>
</dbReference>
<evidence type="ECO:0000256" key="4">
    <source>
        <dbReference type="ARBA" id="ARBA00022630"/>
    </source>
</evidence>
<comment type="caution">
    <text evidence="15">The sequence shown here is derived from an EMBL/GenBank/DDBJ whole genome shotgun (WGS) entry which is preliminary data.</text>
</comment>
<keyword evidence="5 11" id="KW-0274">FAD</keyword>
<dbReference type="InterPro" id="IPR008255">
    <property type="entry name" value="Pyr_nucl-diS_OxRdtase_2_AS"/>
</dbReference>
<evidence type="ECO:0000259" key="14">
    <source>
        <dbReference type="Pfam" id="PF13192"/>
    </source>
</evidence>
<evidence type="ECO:0000256" key="6">
    <source>
        <dbReference type="ARBA" id="ARBA00023002"/>
    </source>
</evidence>
<reference evidence="15 16" key="1">
    <citation type="submission" date="2020-04" db="EMBL/GenBank/DDBJ databases">
        <title>Thalassotalea sp. M1531, isolated from the surface of marine red alga.</title>
        <authorList>
            <person name="Pang L."/>
            <person name="Lu D.-C."/>
        </authorList>
    </citation>
    <scope>NUCLEOTIDE SEQUENCE [LARGE SCALE GENOMIC DNA]</scope>
    <source>
        <strain evidence="15 16">M1531</strain>
    </source>
</reference>
<organism evidence="15 16">
    <name type="scientific">Thalassotalea algicola</name>
    <dbReference type="NCBI Taxonomy" id="2716224"/>
    <lineage>
        <taxon>Bacteria</taxon>
        <taxon>Pseudomonadati</taxon>
        <taxon>Pseudomonadota</taxon>
        <taxon>Gammaproteobacteria</taxon>
        <taxon>Alteromonadales</taxon>
        <taxon>Colwelliaceae</taxon>
        <taxon>Thalassotalea</taxon>
    </lineage>
</organism>
<dbReference type="GO" id="GO:0000302">
    <property type="term" value="P:response to reactive oxygen species"/>
    <property type="evidence" value="ECO:0007669"/>
    <property type="project" value="InterPro"/>
</dbReference>